<dbReference type="AlphaFoldDB" id="A0A1T4P1I8"/>
<dbReference type="RefSeq" id="WP_025070103.1">
    <property type="nucleotide sequence ID" value="NZ_FUXK01000012.1"/>
</dbReference>
<dbReference type="STRING" id="28136.SAMN02745202_01268"/>
<sequence length="108" mass="12333">MGLKKIIMGEPMPDKNDPKYKERYEREVEAGKQFADKSGLSWLAMKIQTVANHHRIGFLVTVFGIVIGCFAINIINMVRSYNASKTHHSTAVEQVDSALHQRRIINRH</sequence>
<evidence type="ECO:0000313" key="3">
    <source>
        <dbReference type="Proteomes" id="UP000190065"/>
    </source>
</evidence>
<feature type="transmembrane region" description="Helical" evidence="1">
    <location>
        <begin position="56"/>
        <end position="75"/>
    </location>
</feature>
<dbReference type="Proteomes" id="UP000190065">
    <property type="component" value="Unassembled WGS sequence"/>
</dbReference>
<accession>A0A1T4P1I8</accession>
<proteinExistence type="predicted"/>
<organism evidence="2 3">
    <name type="scientific">Segatella oulorum</name>
    <dbReference type="NCBI Taxonomy" id="28136"/>
    <lineage>
        <taxon>Bacteria</taxon>
        <taxon>Pseudomonadati</taxon>
        <taxon>Bacteroidota</taxon>
        <taxon>Bacteroidia</taxon>
        <taxon>Bacteroidales</taxon>
        <taxon>Prevotellaceae</taxon>
        <taxon>Segatella</taxon>
    </lineage>
</organism>
<gene>
    <name evidence="2" type="ORF">SAMN02745202_01268</name>
</gene>
<reference evidence="2 3" key="1">
    <citation type="submission" date="2017-02" db="EMBL/GenBank/DDBJ databases">
        <authorList>
            <person name="Peterson S.W."/>
        </authorList>
    </citation>
    <scope>NUCLEOTIDE SEQUENCE [LARGE SCALE GENOMIC DNA]</scope>
    <source>
        <strain evidence="2 3">ATCC 43324</strain>
    </source>
</reference>
<keyword evidence="1" id="KW-0812">Transmembrane</keyword>
<dbReference type="eggNOG" id="ENOG5033RUE">
    <property type="taxonomic scope" value="Bacteria"/>
</dbReference>
<keyword evidence="1" id="KW-0472">Membrane</keyword>
<protein>
    <submittedName>
        <fullName evidence="2">Uncharacterized protein</fullName>
    </submittedName>
</protein>
<evidence type="ECO:0000256" key="1">
    <source>
        <dbReference type="SAM" id="Phobius"/>
    </source>
</evidence>
<dbReference type="EMBL" id="FUXK01000012">
    <property type="protein sequence ID" value="SJZ85394.1"/>
    <property type="molecule type" value="Genomic_DNA"/>
</dbReference>
<name>A0A1T4P1I8_9BACT</name>
<keyword evidence="1" id="KW-1133">Transmembrane helix</keyword>
<evidence type="ECO:0000313" key="2">
    <source>
        <dbReference type="EMBL" id="SJZ85394.1"/>
    </source>
</evidence>